<feature type="compositionally biased region" description="Basic residues" evidence="1">
    <location>
        <begin position="428"/>
        <end position="439"/>
    </location>
</feature>
<feature type="region of interest" description="Disordered" evidence="1">
    <location>
        <begin position="207"/>
        <end position="261"/>
    </location>
</feature>
<reference evidence="3" key="1">
    <citation type="submission" date="2016-06" db="EMBL/GenBank/DDBJ databases">
        <title>Complete genome sequence of Actinoalloteichus fjordicus DSM 46855 (=ADI127-17), type strain of the new species Actinoalloteichus fjordicus.</title>
        <authorList>
            <person name="Ruckert C."/>
            <person name="Nouioui I."/>
            <person name="Willmese J."/>
            <person name="van Wezel G."/>
            <person name="Klenk H.-P."/>
            <person name="Kalinowski J."/>
            <person name="Zotchev S.B."/>
        </authorList>
    </citation>
    <scope>NUCLEOTIDE SEQUENCE [LARGE SCALE GENOMIC DNA]</scope>
    <source>
        <strain evidence="3">ADI127-7</strain>
    </source>
</reference>
<feature type="compositionally biased region" description="Low complexity" evidence="1">
    <location>
        <begin position="407"/>
        <end position="420"/>
    </location>
</feature>
<dbReference type="KEGG" id="acad:UA74_09240"/>
<feature type="compositionally biased region" description="Pro residues" evidence="1">
    <location>
        <begin position="16"/>
        <end position="26"/>
    </location>
</feature>
<evidence type="ECO:0000256" key="1">
    <source>
        <dbReference type="SAM" id="MobiDB-lite"/>
    </source>
</evidence>
<dbReference type="Proteomes" id="UP000185511">
    <property type="component" value="Chromosome"/>
</dbReference>
<feature type="region of interest" description="Disordered" evidence="1">
    <location>
        <begin position="340"/>
        <end position="448"/>
    </location>
</feature>
<feature type="compositionally biased region" description="Low complexity" evidence="1">
    <location>
        <begin position="207"/>
        <end position="221"/>
    </location>
</feature>
<feature type="compositionally biased region" description="Gly residues" evidence="1">
    <location>
        <begin position="222"/>
        <end position="233"/>
    </location>
</feature>
<feature type="region of interest" description="Disordered" evidence="1">
    <location>
        <begin position="1"/>
        <end position="118"/>
    </location>
</feature>
<keyword evidence="3" id="KW-1185">Reference proteome</keyword>
<evidence type="ECO:0000313" key="2">
    <source>
        <dbReference type="EMBL" id="APU13912.1"/>
    </source>
</evidence>
<proteinExistence type="predicted"/>
<protein>
    <submittedName>
        <fullName evidence="2">Uncharacterized protein</fullName>
    </submittedName>
</protein>
<gene>
    <name evidence="2" type="ORF">UA74_09240</name>
</gene>
<evidence type="ECO:0000313" key="3">
    <source>
        <dbReference type="Proteomes" id="UP000185511"/>
    </source>
</evidence>
<organism evidence="2 3">
    <name type="scientific">Actinoalloteichus fjordicus</name>
    <dbReference type="NCBI Taxonomy" id="1612552"/>
    <lineage>
        <taxon>Bacteria</taxon>
        <taxon>Bacillati</taxon>
        <taxon>Actinomycetota</taxon>
        <taxon>Actinomycetes</taxon>
        <taxon>Pseudonocardiales</taxon>
        <taxon>Pseudonocardiaceae</taxon>
        <taxon>Actinoalloteichus</taxon>
    </lineage>
</organism>
<feature type="compositionally biased region" description="Gly residues" evidence="1">
    <location>
        <begin position="1"/>
        <end position="11"/>
    </location>
</feature>
<name>A0AAC9PRF5_9PSEU</name>
<dbReference type="AlphaFoldDB" id="A0AAC9PRF5"/>
<sequence length="448" mass="44205">MPGLGLGGIMPGLGREPPPPPPPPGPAGRAPPEGPLRSERGAPRSGRPPPGRGAPPPPGPPLPPGPPPERGPAGRGDAPPTPNGLLPGRGARGPGFGDCGLGGTTDWPGVGRAPPPGLPPGRSGARCCGAGVCSGLGAGLRGPGIGGRPPADGPSVDGPFGAAGAAEAAGCSGWGVGVGVGAAGACGCSACGAGRAGPGLAGPGLNMPGPGRAAGRSAPGSLDGGFGVAGGPGRADASGRGPLRRDRPPSPFGNASRNLRATGASTVEDADFTYSPRSWSLVSTSLLVTPSSFASSCTRALPATALLIWVRPSGSPARPRPTVETRSWLQLHGCFMTGRPASSCGRRGRAPRQSVTPSTASRYVRTADKSSGPGTRNALGNARRRSASRRHFGSRCNQAPLPESLRLGSGTTTSAVATTLNSSDATARHRQPTHVRTGRARSGTADMR</sequence>
<accession>A0AAC9PRF5</accession>
<feature type="compositionally biased region" description="Pro residues" evidence="1">
    <location>
        <begin position="46"/>
        <end position="70"/>
    </location>
</feature>
<dbReference type="EMBL" id="CP016076">
    <property type="protein sequence ID" value="APU13912.1"/>
    <property type="molecule type" value="Genomic_DNA"/>
</dbReference>
<feature type="compositionally biased region" description="Gly residues" evidence="1">
    <location>
        <begin position="90"/>
        <end position="103"/>
    </location>
</feature>
<feature type="compositionally biased region" description="Basic residues" evidence="1">
    <location>
        <begin position="382"/>
        <end position="393"/>
    </location>
</feature>